<dbReference type="CDD" id="cd07016">
    <property type="entry name" value="S14_ClpP_1"/>
    <property type="match status" value="1"/>
</dbReference>
<evidence type="ECO:0000256" key="6">
    <source>
        <dbReference type="RuleBase" id="RU003567"/>
    </source>
</evidence>
<dbReference type="Proteomes" id="UP000501316">
    <property type="component" value="Chromosome"/>
</dbReference>
<dbReference type="GO" id="GO:0051117">
    <property type="term" value="F:ATPase binding"/>
    <property type="evidence" value="ECO:0007669"/>
    <property type="project" value="TreeGrafter"/>
</dbReference>
<keyword evidence="3 8" id="KW-0645">Protease</keyword>
<dbReference type="Pfam" id="PF00574">
    <property type="entry name" value="CLP_protease"/>
    <property type="match status" value="1"/>
</dbReference>
<dbReference type="GO" id="GO:0009368">
    <property type="term" value="C:endopeptidase Clp complex"/>
    <property type="evidence" value="ECO:0007669"/>
    <property type="project" value="TreeGrafter"/>
</dbReference>
<dbReference type="SUPFAM" id="SSF52096">
    <property type="entry name" value="ClpP/crotonase"/>
    <property type="match status" value="1"/>
</dbReference>
<feature type="compositionally biased region" description="Acidic residues" evidence="7">
    <location>
        <begin position="203"/>
        <end position="214"/>
    </location>
</feature>
<dbReference type="NCBIfam" id="NF045542">
    <property type="entry name" value="Clp_rel_HeadMat"/>
    <property type="match status" value="1"/>
</dbReference>
<comment type="similarity">
    <text evidence="1 6">Belongs to the peptidase S14 family.</text>
</comment>
<gene>
    <name evidence="8" type="ORF">GJQ69_00995</name>
</gene>
<dbReference type="InterPro" id="IPR001907">
    <property type="entry name" value="ClpP"/>
</dbReference>
<keyword evidence="4" id="KW-0378">Hydrolase</keyword>
<dbReference type="PANTHER" id="PTHR10381">
    <property type="entry name" value="ATP-DEPENDENT CLP PROTEASE PROTEOLYTIC SUBUNIT"/>
    <property type="match status" value="1"/>
</dbReference>
<evidence type="ECO:0000256" key="1">
    <source>
        <dbReference type="ARBA" id="ARBA00007039"/>
    </source>
</evidence>
<keyword evidence="5" id="KW-0720">Serine protease</keyword>
<dbReference type="GO" id="GO:0004252">
    <property type="term" value="F:serine-type endopeptidase activity"/>
    <property type="evidence" value="ECO:0007669"/>
    <property type="project" value="InterPro"/>
</dbReference>
<dbReference type="Gene3D" id="3.90.226.10">
    <property type="entry name" value="2-enoyl-CoA Hydratase, Chain A, domain 1"/>
    <property type="match status" value="1"/>
</dbReference>
<dbReference type="PANTHER" id="PTHR10381:SF70">
    <property type="entry name" value="ATP-DEPENDENT CLP PROTEASE PROTEOLYTIC SUBUNIT"/>
    <property type="match status" value="1"/>
</dbReference>
<evidence type="ECO:0000256" key="5">
    <source>
        <dbReference type="ARBA" id="ARBA00022825"/>
    </source>
</evidence>
<sequence length="288" mass="32326">MGKTNKFWRWARNKLPDPANPGQETEERMLFLDGTIAEESWFDDDVTPALFRSELESSSGDITVWLNSPGGDCFAAAQIYNMLRDYKGKVTIKIDGLAASAASVIAMAGDEVLMSPVSMLMIHNPSTVAMGNAGEMQKTIEMLDEVKNSIVNAYQTKTGLSRNKLSKLMDEETWMNAGKAVELHFADGVIERSSLYGRKPETEPDETPAEDEPDERSTSEKESDEVEPKSMLFSRYRAAAAMNKKLCNYCREHSEKPPDNEKQAKVYNTGRSVEDLEKRLDLMKQFIE</sequence>
<evidence type="ECO:0000256" key="7">
    <source>
        <dbReference type="SAM" id="MobiDB-lite"/>
    </source>
</evidence>
<organism evidence="8 9">
    <name type="scientific">Caproicibacterium lactatifermentans</name>
    <dbReference type="NCBI Taxonomy" id="2666138"/>
    <lineage>
        <taxon>Bacteria</taxon>
        <taxon>Bacillati</taxon>
        <taxon>Bacillota</taxon>
        <taxon>Clostridia</taxon>
        <taxon>Eubacteriales</taxon>
        <taxon>Oscillospiraceae</taxon>
        <taxon>Caproicibacterium</taxon>
    </lineage>
</organism>
<evidence type="ECO:0000256" key="4">
    <source>
        <dbReference type="ARBA" id="ARBA00022801"/>
    </source>
</evidence>
<reference evidence="8 9" key="1">
    <citation type="submission" date="2019-11" db="EMBL/GenBank/DDBJ databases">
        <authorList>
            <person name="Ren C."/>
            <person name="Wang H."/>
            <person name="Xu Y."/>
        </authorList>
    </citation>
    <scope>NUCLEOTIDE SEQUENCE [LARGE SCALE GENOMIC DNA]</scope>
    <source>
        <strain evidence="8 9">LBM 19010</strain>
    </source>
</reference>
<feature type="region of interest" description="Disordered" evidence="7">
    <location>
        <begin position="194"/>
        <end position="231"/>
    </location>
</feature>
<dbReference type="InterPro" id="IPR023562">
    <property type="entry name" value="ClpP/TepA"/>
</dbReference>
<dbReference type="InterPro" id="IPR029045">
    <property type="entry name" value="ClpP/crotonase-like_dom_sf"/>
</dbReference>
<dbReference type="GO" id="GO:0006515">
    <property type="term" value="P:protein quality control for misfolded or incompletely synthesized proteins"/>
    <property type="evidence" value="ECO:0007669"/>
    <property type="project" value="TreeGrafter"/>
</dbReference>
<evidence type="ECO:0000313" key="9">
    <source>
        <dbReference type="Proteomes" id="UP000501316"/>
    </source>
</evidence>
<dbReference type="PRINTS" id="PR00127">
    <property type="entry name" value="CLPPROTEASEP"/>
</dbReference>
<dbReference type="GO" id="GO:0004176">
    <property type="term" value="F:ATP-dependent peptidase activity"/>
    <property type="evidence" value="ECO:0007669"/>
    <property type="project" value="InterPro"/>
</dbReference>
<keyword evidence="2" id="KW-0963">Cytoplasm</keyword>
<dbReference type="RefSeq" id="WP_174192691.1">
    <property type="nucleotide sequence ID" value="NZ_CP046051.1"/>
</dbReference>
<name>A0A859DNR1_9FIRM</name>
<evidence type="ECO:0000256" key="3">
    <source>
        <dbReference type="ARBA" id="ARBA00022670"/>
    </source>
</evidence>
<dbReference type="EMBL" id="CP046051">
    <property type="protein sequence ID" value="QKN23189.1"/>
    <property type="molecule type" value="Genomic_DNA"/>
</dbReference>
<dbReference type="AlphaFoldDB" id="A0A859DNR1"/>
<dbReference type="KEGG" id="clf:GJQ69_00995"/>
<protein>
    <recommendedName>
        <fullName evidence="6">ATP-dependent Clp protease proteolytic subunit</fullName>
    </recommendedName>
</protein>
<evidence type="ECO:0000256" key="2">
    <source>
        <dbReference type="ARBA" id="ARBA00022490"/>
    </source>
</evidence>
<proteinExistence type="inferred from homology"/>
<evidence type="ECO:0000313" key="8">
    <source>
        <dbReference type="EMBL" id="QKN23189.1"/>
    </source>
</evidence>
<accession>A0A859DNR1</accession>